<evidence type="ECO:0000256" key="1">
    <source>
        <dbReference type="SAM" id="Coils"/>
    </source>
</evidence>
<evidence type="ECO:0000256" key="2">
    <source>
        <dbReference type="SAM" id="MobiDB-lite"/>
    </source>
</evidence>
<feature type="coiled-coil region" evidence="1">
    <location>
        <begin position="138"/>
        <end position="207"/>
    </location>
</feature>
<feature type="compositionally biased region" description="Acidic residues" evidence="2">
    <location>
        <begin position="377"/>
        <end position="388"/>
    </location>
</feature>
<dbReference type="PROSITE" id="PS50826">
    <property type="entry name" value="RUN"/>
    <property type="match status" value="1"/>
</dbReference>
<dbReference type="InterPro" id="IPR037213">
    <property type="entry name" value="Run_dom_sf"/>
</dbReference>
<dbReference type="InterPro" id="IPR058732">
    <property type="entry name" value="RUNDC1_M"/>
</dbReference>
<dbReference type="InterPro" id="IPR047343">
    <property type="entry name" value="RUSC1_2"/>
</dbReference>
<protein>
    <submittedName>
        <fullName evidence="4">RUN domain-containing protein 1</fullName>
    </submittedName>
</protein>
<dbReference type="AlphaFoldDB" id="A0A210QS98"/>
<evidence type="ECO:0000313" key="4">
    <source>
        <dbReference type="EMBL" id="OWF51613.1"/>
    </source>
</evidence>
<dbReference type="PANTHER" id="PTHR15591:SF19">
    <property type="entry name" value="RUN DOMAIN-CONTAINING PROTEIN 1 ISOFORM X1"/>
    <property type="match status" value="1"/>
</dbReference>
<dbReference type="SMART" id="SM00593">
    <property type="entry name" value="RUN"/>
    <property type="match status" value="1"/>
</dbReference>
<feature type="domain" description="RUN" evidence="3">
    <location>
        <begin position="394"/>
        <end position="573"/>
    </location>
</feature>
<dbReference type="OrthoDB" id="10068328at2759"/>
<feature type="region of interest" description="Disordered" evidence="2">
    <location>
        <begin position="364"/>
        <end position="395"/>
    </location>
</feature>
<proteinExistence type="predicted"/>
<reference evidence="4 5" key="1">
    <citation type="journal article" date="2017" name="Nat. Ecol. Evol.">
        <title>Scallop genome provides insights into evolution of bilaterian karyotype and development.</title>
        <authorList>
            <person name="Wang S."/>
            <person name="Zhang J."/>
            <person name="Jiao W."/>
            <person name="Li J."/>
            <person name="Xun X."/>
            <person name="Sun Y."/>
            <person name="Guo X."/>
            <person name="Huan P."/>
            <person name="Dong B."/>
            <person name="Zhang L."/>
            <person name="Hu X."/>
            <person name="Sun X."/>
            <person name="Wang J."/>
            <person name="Zhao C."/>
            <person name="Wang Y."/>
            <person name="Wang D."/>
            <person name="Huang X."/>
            <person name="Wang R."/>
            <person name="Lv J."/>
            <person name="Li Y."/>
            <person name="Zhang Z."/>
            <person name="Liu B."/>
            <person name="Lu W."/>
            <person name="Hui Y."/>
            <person name="Liang J."/>
            <person name="Zhou Z."/>
            <person name="Hou R."/>
            <person name="Li X."/>
            <person name="Liu Y."/>
            <person name="Li H."/>
            <person name="Ning X."/>
            <person name="Lin Y."/>
            <person name="Zhao L."/>
            <person name="Xing Q."/>
            <person name="Dou J."/>
            <person name="Li Y."/>
            <person name="Mao J."/>
            <person name="Guo H."/>
            <person name="Dou H."/>
            <person name="Li T."/>
            <person name="Mu C."/>
            <person name="Jiang W."/>
            <person name="Fu Q."/>
            <person name="Fu X."/>
            <person name="Miao Y."/>
            <person name="Liu J."/>
            <person name="Yu Q."/>
            <person name="Li R."/>
            <person name="Liao H."/>
            <person name="Li X."/>
            <person name="Kong Y."/>
            <person name="Jiang Z."/>
            <person name="Chourrout D."/>
            <person name="Li R."/>
            <person name="Bao Z."/>
        </authorList>
    </citation>
    <scope>NUCLEOTIDE SEQUENCE [LARGE SCALE GENOMIC DNA]</scope>
    <source>
        <strain evidence="4 5">PY_sf001</strain>
    </source>
</reference>
<dbReference type="CDD" id="cd17683">
    <property type="entry name" value="RUN_RUNDC1"/>
    <property type="match status" value="1"/>
</dbReference>
<dbReference type="InterPro" id="IPR004012">
    <property type="entry name" value="Run_dom"/>
</dbReference>
<feature type="region of interest" description="Disordered" evidence="2">
    <location>
        <begin position="1"/>
        <end position="30"/>
    </location>
</feature>
<evidence type="ECO:0000259" key="3">
    <source>
        <dbReference type="PROSITE" id="PS50826"/>
    </source>
</evidence>
<gene>
    <name evidence="4" type="ORF">KP79_PYT18032</name>
</gene>
<feature type="coiled-coil region" evidence="1">
    <location>
        <begin position="52"/>
        <end position="79"/>
    </location>
</feature>
<dbReference type="STRING" id="6573.A0A210QS98"/>
<feature type="compositionally biased region" description="Polar residues" evidence="2">
    <location>
        <begin position="1"/>
        <end position="10"/>
    </location>
</feature>
<feature type="compositionally biased region" description="Basic and acidic residues" evidence="2">
    <location>
        <begin position="364"/>
        <end position="376"/>
    </location>
</feature>
<dbReference type="SUPFAM" id="SSF140741">
    <property type="entry name" value="RUN domain-like"/>
    <property type="match status" value="1"/>
</dbReference>
<evidence type="ECO:0000313" key="5">
    <source>
        <dbReference type="Proteomes" id="UP000242188"/>
    </source>
</evidence>
<accession>A0A210QS98</accession>
<dbReference type="Proteomes" id="UP000242188">
    <property type="component" value="Unassembled WGS sequence"/>
</dbReference>
<dbReference type="Pfam" id="PF26030">
    <property type="entry name" value="RUNDC1"/>
    <property type="match status" value="1"/>
</dbReference>
<sequence length="584" mass="66432">MMMDETSVTNDLDDSVEYNYDSFDEQTDDRPAERWAPLGAAATSPVPGAAAEADHIEQLEKLEEEQEQLNSSLLALTTHFAQVQFRLKQIVSADAEDKEVLLKELEQFAFKGIPDVRGTAVQEAQSLHENLMSDREHEMKISEQREKQQELIKQLKTQLEDLETYAYETGEAEIPTNKMMEKQKVVIDELRNKLDLDLDNYQKLSMEDLKLVVDRAVGQIVNPAKVKEKLVDQLKTQITDLERFIDFLQGDASSPGPLGKERCTCPVHKFGDEGSDHGKDCCKAPHSGRPSLKDGKARAKNIRETTAFMRRTITVLQMFLLSQFGCGSRDFQRNVLKKTTKGNHWGDLRARLEVAVAKVAELAKEQQDEKDLRQENQDEYGSDSEESQEQSSPALTQVVRKDLSMAIRDLMQHGLMEIGQSTSVVPFGCIPNRSAAVTKQMHAWDLLLRFYEMKHGREYNDSPFRKLSQSFHLDMVGGKPVTAKQTLLGAIDTVITSHTPLKRTEDSHFKAFISLALNEKKLSTWLKLLFRTQTLIDQYYQDWSYVARTSFDDSLKSMDRLSKVNFQLPVDLAVRPFSNIKDAF</sequence>
<comment type="caution">
    <text evidence="4">The sequence shown here is derived from an EMBL/GenBank/DDBJ whole genome shotgun (WGS) entry which is preliminary data.</text>
</comment>
<dbReference type="Pfam" id="PF02759">
    <property type="entry name" value="RUN"/>
    <property type="match status" value="1"/>
</dbReference>
<keyword evidence="5" id="KW-1185">Reference proteome</keyword>
<keyword evidence="1" id="KW-0175">Coiled coil</keyword>
<organism evidence="4 5">
    <name type="scientific">Mizuhopecten yessoensis</name>
    <name type="common">Japanese scallop</name>
    <name type="synonym">Patinopecten yessoensis</name>
    <dbReference type="NCBI Taxonomy" id="6573"/>
    <lineage>
        <taxon>Eukaryota</taxon>
        <taxon>Metazoa</taxon>
        <taxon>Spiralia</taxon>
        <taxon>Lophotrochozoa</taxon>
        <taxon>Mollusca</taxon>
        <taxon>Bivalvia</taxon>
        <taxon>Autobranchia</taxon>
        <taxon>Pteriomorphia</taxon>
        <taxon>Pectinida</taxon>
        <taxon>Pectinoidea</taxon>
        <taxon>Pectinidae</taxon>
        <taxon>Mizuhopecten</taxon>
    </lineage>
</organism>
<feature type="compositionally biased region" description="Acidic residues" evidence="2">
    <location>
        <begin position="11"/>
        <end position="27"/>
    </location>
</feature>
<dbReference type="EMBL" id="NEDP02002194">
    <property type="protein sequence ID" value="OWF51613.1"/>
    <property type="molecule type" value="Genomic_DNA"/>
</dbReference>
<dbReference type="PANTHER" id="PTHR15591">
    <property type="entry name" value="RUN AND SH3 DOMAIN CONTAINING"/>
    <property type="match status" value="1"/>
</dbReference>
<dbReference type="Gene3D" id="1.20.58.900">
    <property type="match status" value="1"/>
</dbReference>
<name>A0A210QS98_MIZYE</name>